<keyword evidence="1" id="KW-0812">Transmembrane</keyword>
<evidence type="ECO:0000256" key="1">
    <source>
        <dbReference type="SAM" id="Phobius"/>
    </source>
</evidence>
<evidence type="ECO:0000313" key="2">
    <source>
        <dbReference type="EMBL" id="CAD7026982.1"/>
    </source>
</evidence>
<comment type="caution">
    <text evidence="2">The sequence shown here is derived from an EMBL/GenBank/DDBJ whole genome shotgun (WGS) entry which is preliminary data.</text>
</comment>
<dbReference type="EMBL" id="CABFWF030000006">
    <property type="protein sequence ID" value="CAD7026982.1"/>
    <property type="molecule type" value="Genomic_DNA"/>
</dbReference>
<feature type="transmembrane region" description="Helical" evidence="1">
    <location>
        <begin position="7"/>
        <end position="24"/>
    </location>
</feature>
<evidence type="ECO:0000313" key="3">
    <source>
        <dbReference type="Proteomes" id="UP000606921"/>
    </source>
</evidence>
<dbReference type="Proteomes" id="UP000606921">
    <property type="component" value="Unassembled WGS sequence"/>
</dbReference>
<sequence length="84" mass="9136">MEKIRNWMAAAGFAIIVVGLAWVGHGTGIIRLPATDFMSELSVWTINGSLVVAFGLIVLIGSWKLLRDEPHGPGFGDDHFLEES</sequence>
<feature type="transmembrane region" description="Helical" evidence="1">
    <location>
        <begin position="44"/>
        <end position="66"/>
    </location>
</feature>
<reference evidence="2 3" key="1">
    <citation type="submission" date="2020-11" db="EMBL/GenBank/DDBJ databases">
        <authorList>
            <person name="Lassalle F."/>
        </authorList>
    </citation>
    <scope>NUCLEOTIDE SEQUENCE [LARGE SCALE GENOMIC DNA]</scope>
    <source>
        <strain evidence="2 3">JC140</strain>
    </source>
</reference>
<keyword evidence="1" id="KW-1133">Transmembrane helix</keyword>
<gene>
    <name evidence="2" type="ORF">REJC140_02445</name>
</gene>
<organism evidence="2 3">
    <name type="scientific">Pseudorhizobium endolithicum</name>
    <dbReference type="NCBI Taxonomy" id="1191678"/>
    <lineage>
        <taxon>Bacteria</taxon>
        <taxon>Pseudomonadati</taxon>
        <taxon>Pseudomonadota</taxon>
        <taxon>Alphaproteobacteria</taxon>
        <taxon>Hyphomicrobiales</taxon>
        <taxon>Rhizobiaceae</taxon>
        <taxon>Rhizobium/Agrobacterium group</taxon>
        <taxon>Pseudorhizobium</taxon>
    </lineage>
</organism>
<name>A0ABN7JG86_9HYPH</name>
<keyword evidence="3" id="KW-1185">Reference proteome</keyword>
<keyword evidence="1" id="KW-0472">Membrane</keyword>
<proteinExistence type="predicted"/>
<accession>A0ABN7JG86</accession>
<protein>
    <submittedName>
        <fullName evidence="2">Uncharacterized protein</fullName>
    </submittedName>
</protein>
<dbReference type="RefSeq" id="WP_142591626.1">
    <property type="nucleotide sequence ID" value="NZ_CABFWF030000006.1"/>
</dbReference>